<dbReference type="SUPFAM" id="SSF56731">
    <property type="entry name" value="DNA primase core"/>
    <property type="match status" value="1"/>
</dbReference>
<protein>
    <submittedName>
        <fullName evidence="5">Primase</fullName>
    </submittedName>
</protein>
<sequence length="876" mass="100972">MRKLPKNLDIVNYYQRHIGITIQKFNRNGWSKNVRCPLPNHTDKKPSFGFNRNNGCFKCFACNEKGSLVQFEKLISNHSNIKEASFELKKQYGDVSSPLQEKVERYQYNLQQNKDKSLDALKTMGISRKTAIKNQLGYIPKYGKYEARLVFPIFNHRGEVITLKKYSRKVPSKHKSMFERGGKVSLYGIESINREKTTILCAGEKDKNVGESFLGDKYNFVTFTGGENSLPQKQHWQHTISALQDQTIVICYDCDAAGQQGAHKAAEALSQATNDIKIIQWPQQFQQQYPKGDLSDFLIREKNSKQDLQHLIENAQSYQVQNTTADSQKRQCGDISEENYSYLKKRKDDTIAISNFIILPQQRIWVDDKEAVKAVLKSQKTQYEVVLEREAWTSRSNFLKEIKSIDLSFRGSDNDLQCIQEIVASYTISVCKGTRELGYQTQDHIFVLPNKVIGKENPDCQTKFIPTKGQHPFHDMLHFTTIPKHQQQPFLQQLFTYLPKLNEEAPLAVMLGWLFAVPFKQQIMPHMRHFPILNIFGTRGSGKTSTASLLWRLMGFSGELFSCTQSNFSWLKLLSATSSLPIFVDEYKPCDMHPKQVNYIHRLIRRIYAGEVETRGRQDQTLMHYKLQAPICIVGEMTFTEPAVLERILPAPLSFKSMTTERKQAHKKLNAMPLEAFASIYLDWVLQQNVDQMLNEATKDVKDIIENCPERPKDNMTIAVFGLRCMEKFAQDFNLSMPSLSKEELMKLCEKEICEVSGGKIALDDTLEKLAMLAEKGILKENMHFATESENATPSKLYLRLKFCLPELKEWGKRSGEQFEILDMKAYRRMFKERTNLYIDSPDKPKWIGKGTKRCVVIDMAKVKDFGLDLEGFWQC</sequence>
<dbReference type="CDD" id="cd00188">
    <property type="entry name" value="TOPRIM"/>
    <property type="match status" value="1"/>
</dbReference>
<dbReference type="SUPFAM" id="SSF57783">
    <property type="entry name" value="Zinc beta-ribbon"/>
    <property type="match status" value="1"/>
</dbReference>
<dbReference type="GO" id="GO:0003677">
    <property type="term" value="F:DNA binding"/>
    <property type="evidence" value="ECO:0007669"/>
    <property type="project" value="InterPro"/>
</dbReference>
<dbReference type="Gene3D" id="3.90.580.10">
    <property type="entry name" value="Zinc finger, CHC2-type domain"/>
    <property type="match status" value="1"/>
</dbReference>
<gene>
    <name evidence="5" type="ORF">UABAM_05250</name>
</gene>
<evidence type="ECO:0000259" key="4">
    <source>
        <dbReference type="Pfam" id="PF01807"/>
    </source>
</evidence>
<dbReference type="GO" id="GO:0006269">
    <property type="term" value="P:DNA replication, synthesis of primer"/>
    <property type="evidence" value="ECO:0007669"/>
    <property type="project" value="TreeGrafter"/>
</dbReference>
<dbReference type="Gene3D" id="3.40.1360.10">
    <property type="match status" value="1"/>
</dbReference>
<reference evidence="5 6" key="1">
    <citation type="submission" date="2019-08" db="EMBL/GenBank/DDBJ databases">
        <title>Complete genome sequence of Candidatus Uab amorphum.</title>
        <authorList>
            <person name="Shiratori T."/>
            <person name="Suzuki S."/>
            <person name="Kakizawa Y."/>
            <person name="Ishida K."/>
        </authorList>
    </citation>
    <scope>NUCLEOTIDE SEQUENCE [LARGE SCALE GENOMIC DNA]</scope>
    <source>
        <strain evidence="5 6">SRT547</strain>
    </source>
</reference>
<dbReference type="GO" id="GO:0005737">
    <property type="term" value="C:cytoplasm"/>
    <property type="evidence" value="ECO:0007669"/>
    <property type="project" value="TreeGrafter"/>
</dbReference>
<dbReference type="GO" id="GO:0003899">
    <property type="term" value="F:DNA-directed RNA polymerase activity"/>
    <property type="evidence" value="ECO:0007669"/>
    <property type="project" value="InterPro"/>
</dbReference>
<evidence type="ECO:0000256" key="1">
    <source>
        <dbReference type="ARBA" id="ARBA00022723"/>
    </source>
</evidence>
<evidence type="ECO:0000313" key="6">
    <source>
        <dbReference type="Proteomes" id="UP000326354"/>
    </source>
</evidence>
<dbReference type="RefSeq" id="WP_151970891.1">
    <property type="nucleotide sequence ID" value="NZ_AP019860.1"/>
</dbReference>
<dbReference type="EMBL" id="AP019860">
    <property type="protein sequence ID" value="BBM86853.1"/>
    <property type="molecule type" value="Genomic_DNA"/>
</dbReference>
<keyword evidence="2" id="KW-0863">Zinc-finger</keyword>
<proteinExistence type="predicted"/>
<evidence type="ECO:0000313" key="5">
    <source>
        <dbReference type="EMBL" id="BBM86853.1"/>
    </source>
</evidence>
<evidence type="ECO:0000256" key="3">
    <source>
        <dbReference type="ARBA" id="ARBA00022833"/>
    </source>
</evidence>
<keyword evidence="1" id="KW-0479">Metal-binding</keyword>
<dbReference type="KEGG" id="uam:UABAM_05250"/>
<dbReference type="InterPro" id="IPR002694">
    <property type="entry name" value="Znf_CHC2"/>
</dbReference>
<evidence type="ECO:0000256" key="2">
    <source>
        <dbReference type="ARBA" id="ARBA00022771"/>
    </source>
</evidence>
<dbReference type="InterPro" id="IPR036977">
    <property type="entry name" value="DNA_primase_Znf_CHC2"/>
</dbReference>
<keyword evidence="3" id="KW-0862">Zinc</keyword>
<dbReference type="PANTHER" id="PTHR30313:SF2">
    <property type="entry name" value="DNA PRIMASE"/>
    <property type="match status" value="1"/>
</dbReference>
<name>A0A5S9F663_UABAM</name>
<feature type="domain" description="Zinc finger CHC2-type" evidence="4">
    <location>
        <begin position="24"/>
        <end position="91"/>
    </location>
</feature>
<dbReference type="Pfam" id="PF13155">
    <property type="entry name" value="Toprim_2"/>
    <property type="match status" value="1"/>
</dbReference>
<dbReference type="InterPro" id="IPR050219">
    <property type="entry name" value="DnaG_primase"/>
</dbReference>
<dbReference type="OrthoDB" id="288091at2"/>
<accession>A0A5S9F663</accession>
<dbReference type="GO" id="GO:0008270">
    <property type="term" value="F:zinc ion binding"/>
    <property type="evidence" value="ECO:0007669"/>
    <property type="project" value="UniProtKB-KW"/>
</dbReference>
<dbReference type="Pfam" id="PF01807">
    <property type="entry name" value="Zn_ribbon_DnaG"/>
    <property type="match status" value="1"/>
</dbReference>
<dbReference type="AlphaFoldDB" id="A0A5S9F663"/>
<keyword evidence="6" id="KW-1185">Reference proteome</keyword>
<dbReference type="Proteomes" id="UP000326354">
    <property type="component" value="Chromosome"/>
</dbReference>
<organism evidence="5 6">
    <name type="scientific">Uabimicrobium amorphum</name>
    <dbReference type="NCBI Taxonomy" id="2596890"/>
    <lineage>
        <taxon>Bacteria</taxon>
        <taxon>Pseudomonadati</taxon>
        <taxon>Planctomycetota</taxon>
        <taxon>Candidatus Uabimicrobiia</taxon>
        <taxon>Candidatus Uabimicrobiales</taxon>
        <taxon>Candidatus Uabimicrobiaceae</taxon>
        <taxon>Candidatus Uabimicrobium</taxon>
    </lineage>
</organism>
<dbReference type="PANTHER" id="PTHR30313">
    <property type="entry name" value="DNA PRIMASE"/>
    <property type="match status" value="1"/>
</dbReference>